<keyword evidence="6 8" id="KW-0472">Membrane</keyword>
<dbReference type="PROSITE" id="PS51779">
    <property type="entry name" value="POTRA"/>
    <property type="match status" value="1"/>
</dbReference>
<evidence type="ECO:0000256" key="1">
    <source>
        <dbReference type="ARBA" id="ARBA00004370"/>
    </source>
</evidence>
<keyword evidence="5 8" id="KW-1133">Transmembrane helix</keyword>
<keyword evidence="4 8" id="KW-0812">Transmembrane</keyword>
<reference evidence="10" key="2">
    <citation type="submission" date="2022-05" db="EMBL/GenBank/DDBJ databases">
        <authorList>
            <person name="Kim J.-S."/>
            <person name="Lee K."/>
            <person name="Suh M."/>
            <person name="Eom M."/>
            <person name="Kim J.-S."/>
            <person name="Kim D.-S."/>
            <person name="Ko S.-H."/>
            <person name="Shin Y."/>
            <person name="Lee J.-S."/>
        </authorList>
    </citation>
    <scope>NUCLEOTIDE SEQUENCE</scope>
    <source>
        <strain evidence="10">N237</strain>
    </source>
</reference>
<keyword evidence="3" id="KW-0132">Cell division</keyword>
<protein>
    <submittedName>
        <fullName evidence="10">FtsQ-type POTRA domain-containing protein</fullName>
    </submittedName>
</protein>
<dbReference type="Pfam" id="PF03799">
    <property type="entry name" value="FtsQ_DivIB_C"/>
    <property type="match status" value="1"/>
</dbReference>
<dbReference type="PANTHER" id="PTHR37820:SF1">
    <property type="entry name" value="CELL DIVISION PROTEIN FTSQ"/>
    <property type="match status" value="1"/>
</dbReference>
<keyword evidence="2" id="KW-1003">Cell membrane</keyword>
<feature type="transmembrane region" description="Helical" evidence="8">
    <location>
        <begin position="20"/>
        <end position="44"/>
    </location>
</feature>
<evidence type="ECO:0000256" key="2">
    <source>
        <dbReference type="ARBA" id="ARBA00022475"/>
    </source>
</evidence>
<dbReference type="InterPro" id="IPR034746">
    <property type="entry name" value="POTRA"/>
</dbReference>
<dbReference type="Gene3D" id="3.10.20.310">
    <property type="entry name" value="membrane protein fhac"/>
    <property type="match status" value="1"/>
</dbReference>
<dbReference type="InterPro" id="IPR013685">
    <property type="entry name" value="POTRA_FtsQ_type"/>
</dbReference>
<evidence type="ECO:0000259" key="9">
    <source>
        <dbReference type="PROSITE" id="PS51779"/>
    </source>
</evidence>
<dbReference type="PANTHER" id="PTHR37820">
    <property type="entry name" value="CELL DIVISION PROTEIN DIVIB"/>
    <property type="match status" value="1"/>
</dbReference>
<evidence type="ECO:0000256" key="7">
    <source>
        <dbReference type="ARBA" id="ARBA00023306"/>
    </source>
</evidence>
<evidence type="ECO:0000256" key="4">
    <source>
        <dbReference type="ARBA" id="ARBA00022692"/>
    </source>
</evidence>
<dbReference type="RefSeq" id="WP_249769652.1">
    <property type="nucleotide sequence ID" value="NZ_CP097332.1"/>
</dbReference>
<feature type="domain" description="POTRA" evidence="9">
    <location>
        <begin position="42"/>
        <end position="110"/>
    </location>
</feature>
<dbReference type="Proteomes" id="UP001056336">
    <property type="component" value="Chromosome"/>
</dbReference>
<evidence type="ECO:0000256" key="3">
    <source>
        <dbReference type="ARBA" id="ARBA00022618"/>
    </source>
</evidence>
<dbReference type="EMBL" id="CP097332">
    <property type="protein sequence ID" value="UQX87186.1"/>
    <property type="molecule type" value="Genomic_DNA"/>
</dbReference>
<evidence type="ECO:0000256" key="6">
    <source>
        <dbReference type="ARBA" id="ARBA00023136"/>
    </source>
</evidence>
<sequence length="230" mass="24196">MAERPAPTEAHPRSGVRRWLWIGALVFTVVLAVWVVAFSSLLGVSTVQVTGTRLLSPGQIRASAAIRPGTPLVRLDTAAIERRVAKLPVVRSVRVSTSYPSTVTIAITERVGVGYRMLAGATVEVDVDDVAFRTLSSTPKALPVLISSGSDALDSEIAQVSGALNGPVRSSVARISALSAEAVTLVLRDGRTVLWGGMDGNADKARLLPALLGRPGSYFDISDPSSVISR</sequence>
<organism evidence="10 11">
    <name type="scientific">Jatrophihabitans telluris</name>
    <dbReference type="NCBI Taxonomy" id="2038343"/>
    <lineage>
        <taxon>Bacteria</taxon>
        <taxon>Bacillati</taxon>
        <taxon>Actinomycetota</taxon>
        <taxon>Actinomycetes</taxon>
        <taxon>Jatrophihabitantales</taxon>
        <taxon>Jatrophihabitantaceae</taxon>
        <taxon>Jatrophihabitans</taxon>
    </lineage>
</organism>
<keyword evidence="11" id="KW-1185">Reference proteome</keyword>
<dbReference type="Pfam" id="PF08478">
    <property type="entry name" value="POTRA_1"/>
    <property type="match status" value="1"/>
</dbReference>
<keyword evidence="7" id="KW-0131">Cell cycle</keyword>
<name>A0ABY4QVX3_9ACTN</name>
<dbReference type="InterPro" id="IPR005548">
    <property type="entry name" value="Cell_div_FtsQ/DivIB_C"/>
</dbReference>
<gene>
    <name evidence="10" type="ORF">M6D93_12850</name>
</gene>
<evidence type="ECO:0000256" key="8">
    <source>
        <dbReference type="SAM" id="Phobius"/>
    </source>
</evidence>
<accession>A0ABY4QVX3</accession>
<evidence type="ECO:0000313" key="10">
    <source>
        <dbReference type="EMBL" id="UQX87186.1"/>
    </source>
</evidence>
<evidence type="ECO:0000313" key="11">
    <source>
        <dbReference type="Proteomes" id="UP001056336"/>
    </source>
</evidence>
<reference evidence="10" key="1">
    <citation type="journal article" date="2018" name="Int. J. Syst. Evol. Microbiol.">
        <title>Jatrophihabitans telluris sp. nov., isolated from sediment soil of lava forest wetlands and the emended description of the genus Jatrophihabitans.</title>
        <authorList>
            <person name="Lee K.C."/>
            <person name="Suh M.K."/>
            <person name="Eom M.K."/>
            <person name="Kim K.K."/>
            <person name="Kim J.S."/>
            <person name="Kim D.S."/>
            <person name="Ko S.H."/>
            <person name="Shin Y.K."/>
            <person name="Lee J.S."/>
        </authorList>
    </citation>
    <scope>NUCLEOTIDE SEQUENCE</scope>
    <source>
        <strain evidence="10">N237</strain>
    </source>
</reference>
<evidence type="ECO:0000256" key="5">
    <source>
        <dbReference type="ARBA" id="ARBA00022989"/>
    </source>
</evidence>
<dbReference type="InterPro" id="IPR050487">
    <property type="entry name" value="FtsQ_DivIB"/>
</dbReference>
<proteinExistence type="predicted"/>
<comment type="subcellular location">
    <subcellularLocation>
        <location evidence="1">Membrane</location>
    </subcellularLocation>
</comment>